<evidence type="ECO:0000256" key="5">
    <source>
        <dbReference type="ARBA" id="ARBA00040801"/>
    </source>
</evidence>
<evidence type="ECO:0000256" key="3">
    <source>
        <dbReference type="ARBA" id="ARBA00022679"/>
    </source>
</evidence>
<evidence type="ECO:0000313" key="8">
    <source>
        <dbReference type="EMBL" id="KAK3082958.1"/>
    </source>
</evidence>
<evidence type="ECO:0000256" key="4">
    <source>
        <dbReference type="ARBA" id="ARBA00038029"/>
    </source>
</evidence>
<dbReference type="PANTHER" id="PTHR14614">
    <property type="entry name" value="HEPATOCELLULAR CARCINOMA-ASSOCIATED ANTIGEN"/>
    <property type="match status" value="1"/>
</dbReference>
<evidence type="ECO:0000256" key="7">
    <source>
        <dbReference type="ARBA" id="ARBA00049497"/>
    </source>
</evidence>
<comment type="caution">
    <text evidence="8">The sequence shown here is derived from an EMBL/GenBank/DDBJ whole genome shotgun (WGS) entry which is preliminary data.</text>
</comment>
<dbReference type="InterPro" id="IPR019410">
    <property type="entry name" value="Methyltransf_16"/>
</dbReference>
<evidence type="ECO:0000256" key="1">
    <source>
        <dbReference type="ARBA" id="ARBA00004496"/>
    </source>
</evidence>
<dbReference type="Pfam" id="PF10294">
    <property type="entry name" value="Methyltransf_16"/>
    <property type="match status" value="1"/>
</dbReference>
<dbReference type="EMBL" id="VSWD01000014">
    <property type="protein sequence ID" value="KAK3082958.1"/>
    <property type="molecule type" value="Genomic_DNA"/>
</dbReference>
<dbReference type="PANTHER" id="PTHR14614:SF14">
    <property type="entry name" value="PROTEIN N-LYSINE METHYLTRANSFERASE METTL21A"/>
    <property type="match status" value="1"/>
</dbReference>
<proteinExistence type="inferred from homology"/>
<organism evidence="8 9">
    <name type="scientific">Pinctada imbricata</name>
    <name type="common">Atlantic pearl-oyster</name>
    <name type="synonym">Pinctada martensii</name>
    <dbReference type="NCBI Taxonomy" id="66713"/>
    <lineage>
        <taxon>Eukaryota</taxon>
        <taxon>Metazoa</taxon>
        <taxon>Spiralia</taxon>
        <taxon>Lophotrochozoa</taxon>
        <taxon>Mollusca</taxon>
        <taxon>Bivalvia</taxon>
        <taxon>Autobranchia</taxon>
        <taxon>Pteriomorphia</taxon>
        <taxon>Pterioida</taxon>
        <taxon>Pterioidea</taxon>
        <taxon>Pteriidae</taxon>
        <taxon>Pinctada</taxon>
    </lineage>
</organism>
<keyword evidence="2" id="KW-0963">Cytoplasm</keyword>
<comment type="similarity">
    <text evidence="4">Belongs to the methyltransferase superfamily. METTL21 family.</text>
</comment>
<keyword evidence="3" id="KW-0808">Transferase</keyword>
<comment type="catalytic activity">
    <reaction evidence="7">
        <text>L-lysyl-[protein] + 3 S-adenosyl-L-methionine = N(6),N(6),N(6)-trimethyl-L-lysyl-[protein] + 3 S-adenosyl-L-homocysteine + 3 H(+)</text>
        <dbReference type="Rhea" id="RHEA:54192"/>
        <dbReference type="Rhea" id="RHEA-COMP:9752"/>
        <dbReference type="Rhea" id="RHEA-COMP:13826"/>
        <dbReference type="ChEBI" id="CHEBI:15378"/>
        <dbReference type="ChEBI" id="CHEBI:29969"/>
        <dbReference type="ChEBI" id="CHEBI:57856"/>
        <dbReference type="ChEBI" id="CHEBI:59789"/>
        <dbReference type="ChEBI" id="CHEBI:61961"/>
    </reaction>
    <physiologicalReaction direction="left-to-right" evidence="7">
        <dbReference type="Rhea" id="RHEA:54193"/>
    </physiologicalReaction>
</comment>
<dbReference type="CDD" id="cd02440">
    <property type="entry name" value="AdoMet_MTases"/>
    <property type="match status" value="1"/>
</dbReference>
<comment type="subcellular location">
    <subcellularLocation>
        <location evidence="1">Cytoplasm</location>
    </subcellularLocation>
</comment>
<keyword evidence="9" id="KW-1185">Reference proteome</keyword>
<name>A0AA88XCS9_PINIB</name>
<dbReference type="GO" id="GO:0032991">
    <property type="term" value="C:protein-containing complex"/>
    <property type="evidence" value="ECO:0007669"/>
    <property type="project" value="TreeGrafter"/>
</dbReference>
<dbReference type="Gene3D" id="3.40.50.150">
    <property type="entry name" value="Vaccinia Virus protein VP39"/>
    <property type="match status" value="1"/>
</dbReference>
<dbReference type="Proteomes" id="UP001186944">
    <property type="component" value="Unassembled WGS sequence"/>
</dbReference>
<dbReference type="InterPro" id="IPR029063">
    <property type="entry name" value="SAM-dependent_MTases_sf"/>
</dbReference>
<evidence type="ECO:0000256" key="2">
    <source>
        <dbReference type="ARBA" id="ARBA00022490"/>
    </source>
</evidence>
<dbReference type="SUPFAM" id="SSF53335">
    <property type="entry name" value="S-adenosyl-L-methionine-dependent methyltransferases"/>
    <property type="match status" value="1"/>
</dbReference>
<evidence type="ECO:0000313" key="9">
    <source>
        <dbReference type="Proteomes" id="UP001186944"/>
    </source>
</evidence>
<sequence length="234" mass="26878">MSDAASQCTKIESEKTRDKEVSWALLPYVEQNTILPEFYERKRTFHFAGHSIEIEQDWQNLGVAGVVWDAAIVLCRYLEEGKINVRGKAIMELGAGSGIVGILAALLGGRVTITEREVAMPYLSSVVNANMENKPDIKAVTMVQQLDWEKDLDKYDETFDVILGADVIYIEDVFPALLKTLEKLSDKRTEIYISCRIRYERDRRFLQMLKDKFIVSKVYVDIDKDVRIYKAIKR</sequence>
<reference evidence="8" key="1">
    <citation type="submission" date="2019-08" db="EMBL/GenBank/DDBJ databases">
        <title>The improved chromosome-level genome for the pearl oyster Pinctada fucata martensii using PacBio sequencing and Hi-C.</title>
        <authorList>
            <person name="Zheng Z."/>
        </authorList>
    </citation>
    <scope>NUCLEOTIDE SEQUENCE</scope>
    <source>
        <strain evidence="8">ZZ-2019</strain>
        <tissue evidence="8">Adductor muscle</tissue>
    </source>
</reference>
<dbReference type="GO" id="GO:0005829">
    <property type="term" value="C:cytosol"/>
    <property type="evidence" value="ECO:0007669"/>
    <property type="project" value="TreeGrafter"/>
</dbReference>
<gene>
    <name evidence="8" type="ORF">FSP39_010054</name>
</gene>
<accession>A0AA88XCS9</accession>
<dbReference type="GO" id="GO:0016740">
    <property type="term" value="F:transferase activity"/>
    <property type="evidence" value="ECO:0007669"/>
    <property type="project" value="UniProtKB-KW"/>
</dbReference>
<evidence type="ECO:0000256" key="6">
    <source>
        <dbReference type="ARBA" id="ARBA00041632"/>
    </source>
</evidence>
<dbReference type="AlphaFoldDB" id="A0AA88XCS9"/>
<protein>
    <recommendedName>
        <fullName evidence="5">Protein N-lysine methyltransferase METTL21A</fullName>
    </recommendedName>
    <alternativeName>
        <fullName evidence="6">Methyltransferase-like protein 21A</fullName>
    </alternativeName>
</protein>